<dbReference type="EMBL" id="KV748293">
    <property type="protein sequence ID" value="OCK86639.1"/>
    <property type="molecule type" value="Genomic_DNA"/>
</dbReference>
<dbReference type="Proteomes" id="UP000250078">
    <property type="component" value="Unassembled WGS sequence"/>
</dbReference>
<accession>A0ACC8EK56</accession>
<name>A0ACC8EK56_9PEZI</name>
<organism evidence="1 2">
    <name type="scientific">Cenococcum geophilum 1.58</name>
    <dbReference type="NCBI Taxonomy" id="794803"/>
    <lineage>
        <taxon>Eukaryota</taxon>
        <taxon>Fungi</taxon>
        <taxon>Dikarya</taxon>
        <taxon>Ascomycota</taxon>
        <taxon>Pezizomycotina</taxon>
        <taxon>Dothideomycetes</taxon>
        <taxon>Pleosporomycetidae</taxon>
        <taxon>Gloniales</taxon>
        <taxon>Gloniaceae</taxon>
        <taxon>Cenococcum</taxon>
    </lineage>
</organism>
<keyword evidence="2" id="KW-1185">Reference proteome</keyword>
<evidence type="ECO:0000313" key="2">
    <source>
        <dbReference type="Proteomes" id="UP000250078"/>
    </source>
</evidence>
<protein>
    <submittedName>
        <fullName evidence="1">Carbon catabolite repression protein cred</fullName>
    </submittedName>
</protein>
<gene>
    <name evidence="1" type="ORF">K441DRAFT_713127</name>
</gene>
<evidence type="ECO:0000313" key="1">
    <source>
        <dbReference type="EMBL" id="OCK86639.1"/>
    </source>
</evidence>
<proteinExistence type="predicted"/>
<reference evidence="1 2" key="1">
    <citation type="journal article" date="2016" name="Nat. Commun.">
        <title>Ectomycorrhizal ecology is imprinted in the genome of the dominant symbiotic fungus Cenococcum geophilum.</title>
        <authorList>
            <consortium name="DOE Joint Genome Institute"/>
            <person name="Peter M."/>
            <person name="Kohler A."/>
            <person name="Ohm R.A."/>
            <person name="Kuo A."/>
            <person name="Krutzmann J."/>
            <person name="Morin E."/>
            <person name="Arend M."/>
            <person name="Barry K.W."/>
            <person name="Binder M."/>
            <person name="Choi C."/>
            <person name="Clum A."/>
            <person name="Copeland A."/>
            <person name="Grisel N."/>
            <person name="Haridas S."/>
            <person name="Kipfer T."/>
            <person name="LaButti K."/>
            <person name="Lindquist E."/>
            <person name="Lipzen A."/>
            <person name="Maire R."/>
            <person name="Meier B."/>
            <person name="Mihaltcheva S."/>
            <person name="Molinier V."/>
            <person name="Murat C."/>
            <person name="Poggeler S."/>
            <person name="Quandt C.A."/>
            <person name="Sperisen C."/>
            <person name="Tritt A."/>
            <person name="Tisserant E."/>
            <person name="Crous P.W."/>
            <person name="Henrissat B."/>
            <person name="Nehls U."/>
            <person name="Egli S."/>
            <person name="Spatafora J.W."/>
            <person name="Grigoriev I.V."/>
            <person name="Martin F.M."/>
        </authorList>
    </citation>
    <scope>NUCLEOTIDE SEQUENCE [LARGE SCALE GENOMIC DNA]</scope>
    <source>
        <strain evidence="1 2">1.58</strain>
    </source>
</reference>
<sequence>MVRTAAGVFGGGNSKPTLEIKPDSPFVVFYGLPSEAQPAELTGKLVLTSAESMPVRSIKMTLCGMRKVSWMTNTVTPQPIVSRRTFMKQELNLFPADGLKNKAHKINPGVHEWSFRFQIPNDTDESVEGLVGNYIFYNLNATVDRGYISKQISATKHVRVVRTLGQDLMESLPMEQINEDIWASKLAYKITVPQKNYIVGTAITADFVLVPLRKGVEIGVIKMEVVEHMFLSSDYVGRSISHSREHVVASMESGMPSDSAHVVPEGVEEADQLFDESHRFQMTLDLPKSLKQCRQSADTDYIKIVHKLRLYVNLHNPEGHTSQLLVKNHLHLFISPNLPPGEDQSVLVDRNILSSNAMRDEAYQTAPPTYGLHQLDELYNGIDTSGFVTPGPRGSAGNSGGNTPFYSQSRSGSSEDIPATLGAVAQENGNGASASALHSRLSSLSMNINRTTLFAPAWGSYHSSGGSTPHSTTDESYTASSSNSHSWHGSIRGYFGDHVTGADDYPHAEYDMEALIRTPSYNTAVRTPVRTPISEDLPTYEIATSRPTSPLQHLRSGNGSPPPTRSLDTLTEETERNTQPNPRRASPARSGSRSSGEQR</sequence>